<evidence type="ECO:0000313" key="2">
    <source>
        <dbReference type="Proteomes" id="UP000256980"/>
    </source>
</evidence>
<keyword evidence="2" id="KW-1185">Reference proteome</keyword>
<dbReference type="Proteomes" id="UP000256980">
    <property type="component" value="Unassembled WGS sequence"/>
</dbReference>
<gene>
    <name evidence="1" type="ORF">DFQ10_108159</name>
</gene>
<proteinExistence type="predicted"/>
<evidence type="ECO:0000313" key="1">
    <source>
        <dbReference type="EMBL" id="RED42752.1"/>
    </source>
</evidence>
<name>A0A3D9GZS3_9FLAO</name>
<dbReference type="EMBL" id="QRDV01000008">
    <property type="protein sequence ID" value="RED42752.1"/>
    <property type="molecule type" value="Genomic_DNA"/>
</dbReference>
<accession>A0A3D9GZS3</accession>
<sequence>MTFLLLGCSNPKRNLIVVENDYEIDLTELDSVRENLNGFWIPENHLDSENILWLDFYKKKKIATWETIPFTEEIKRTKSLPIKSCPTLAGLIKLNGKVQMEFVSLGGSDTTEIESLAKTKFKINGMTYLRHKGYDFLKTWNVHGYESKK</sequence>
<organism evidence="1 2">
    <name type="scientific">Winogradskyella eximia</name>
    <dbReference type="NCBI Taxonomy" id="262006"/>
    <lineage>
        <taxon>Bacteria</taxon>
        <taxon>Pseudomonadati</taxon>
        <taxon>Bacteroidota</taxon>
        <taxon>Flavobacteriia</taxon>
        <taxon>Flavobacteriales</taxon>
        <taxon>Flavobacteriaceae</taxon>
        <taxon>Winogradskyella</taxon>
    </lineage>
</organism>
<protein>
    <submittedName>
        <fullName evidence="1">Uncharacterized protein</fullName>
    </submittedName>
</protein>
<dbReference type="AlphaFoldDB" id="A0A3D9GZS3"/>
<comment type="caution">
    <text evidence="1">The sequence shown here is derived from an EMBL/GenBank/DDBJ whole genome shotgun (WGS) entry which is preliminary data.</text>
</comment>
<reference evidence="1 2" key="1">
    <citation type="submission" date="2018-07" db="EMBL/GenBank/DDBJ databases">
        <title>Genomic Encyclopedia of Type Strains, Phase III (KMG-III): the genomes of soil and plant-associated and newly described type strains.</title>
        <authorList>
            <person name="Whitman W."/>
        </authorList>
    </citation>
    <scope>NUCLEOTIDE SEQUENCE [LARGE SCALE GENOMIC DNA]</scope>
    <source>
        <strain evidence="1 2">CECT 7946</strain>
    </source>
</reference>